<feature type="transmembrane region" description="Helical" evidence="2">
    <location>
        <begin position="248"/>
        <end position="266"/>
    </location>
</feature>
<sequence>MSARLVLPGAILLCGLISLGLPAHATTLATDIVQYSCTPDGAATQTVQIRVELTMPVNPVTGQQMTIGHRATYAGSTTLLAPAAGLPSGTKMYAYVSISGLPGLTSGTGVGGTVGPVTAGQAVTLPTQSTSVLTTPNNPGTATIRPAAINFGLTPTEPLVECEVENASELTTHQLTITAGGTNSNPSPTTTITSTETETETATETATETETATRTANSTVTETSDVIETPSGGVATGGGGEAGPDARALMLIGSIVLLAATSGLLLRRRAVVTRAGPGG</sequence>
<feature type="compositionally biased region" description="Low complexity" evidence="1">
    <location>
        <begin position="189"/>
        <end position="224"/>
    </location>
</feature>
<protein>
    <submittedName>
        <fullName evidence="4">Uncharacterized protein</fullName>
    </submittedName>
</protein>
<evidence type="ECO:0000256" key="1">
    <source>
        <dbReference type="SAM" id="MobiDB-lite"/>
    </source>
</evidence>
<proteinExistence type="predicted"/>
<evidence type="ECO:0000313" key="4">
    <source>
        <dbReference type="EMBL" id="GES08981.1"/>
    </source>
</evidence>
<organism evidence="4 5">
    <name type="scientific">Acrocarpospora macrocephala</name>
    <dbReference type="NCBI Taxonomy" id="150177"/>
    <lineage>
        <taxon>Bacteria</taxon>
        <taxon>Bacillati</taxon>
        <taxon>Actinomycetota</taxon>
        <taxon>Actinomycetes</taxon>
        <taxon>Streptosporangiales</taxon>
        <taxon>Streptosporangiaceae</taxon>
        <taxon>Acrocarpospora</taxon>
    </lineage>
</organism>
<feature type="chain" id="PRO_5024378666" evidence="3">
    <location>
        <begin position="26"/>
        <end position="279"/>
    </location>
</feature>
<dbReference type="AlphaFoldDB" id="A0A5M3WP26"/>
<dbReference type="EMBL" id="BLAE01000013">
    <property type="protein sequence ID" value="GES08981.1"/>
    <property type="molecule type" value="Genomic_DNA"/>
</dbReference>
<gene>
    <name evidence="4" type="ORF">Amac_025770</name>
</gene>
<reference evidence="4 5" key="1">
    <citation type="submission" date="2019-10" db="EMBL/GenBank/DDBJ databases">
        <title>Whole genome shotgun sequence of Acrocarpospora macrocephala NBRC 16266.</title>
        <authorList>
            <person name="Ichikawa N."/>
            <person name="Kimura A."/>
            <person name="Kitahashi Y."/>
            <person name="Komaki H."/>
            <person name="Oguchi A."/>
        </authorList>
    </citation>
    <scope>NUCLEOTIDE SEQUENCE [LARGE SCALE GENOMIC DNA]</scope>
    <source>
        <strain evidence="4 5">NBRC 16266</strain>
    </source>
</reference>
<keyword evidence="5" id="KW-1185">Reference proteome</keyword>
<dbReference type="OrthoDB" id="3539927at2"/>
<dbReference type="RefSeq" id="WP_155354553.1">
    <property type="nucleotide sequence ID" value="NZ_BAAAHL010000065.1"/>
</dbReference>
<comment type="caution">
    <text evidence="4">The sequence shown here is derived from an EMBL/GenBank/DDBJ whole genome shotgun (WGS) entry which is preliminary data.</text>
</comment>
<accession>A0A5M3WP26</accession>
<name>A0A5M3WP26_9ACTN</name>
<keyword evidence="2" id="KW-0812">Transmembrane</keyword>
<feature type="signal peptide" evidence="3">
    <location>
        <begin position="1"/>
        <end position="25"/>
    </location>
</feature>
<keyword evidence="3" id="KW-0732">Signal</keyword>
<evidence type="ECO:0000313" key="5">
    <source>
        <dbReference type="Proteomes" id="UP000331127"/>
    </source>
</evidence>
<keyword evidence="2" id="KW-0472">Membrane</keyword>
<feature type="compositionally biased region" description="Polar residues" evidence="1">
    <location>
        <begin position="177"/>
        <end position="188"/>
    </location>
</feature>
<evidence type="ECO:0000256" key="2">
    <source>
        <dbReference type="SAM" id="Phobius"/>
    </source>
</evidence>
<evidence type="ECO:0000256" key="3">
    <source>
        <dbReference type="SAM" id="SignalP"/>
    </source>
</evidence>
<keyword evidence="2" id="KW-1133">Transmembrane helix</keyword>
<feature type="region of interest" description="Disordered" evidence="1">
    <location>
        <begin position="177"/>
        <end position="240"/>
    </location>
</feature>
<dbReference type="Proteomes" id="UP000331127">
    <property type="component" value="Unassembled WGS sequence"/>
</dbReference>